<feature type="region of interest" description="Disordered" evidence="5">
    <location>
        <begin position="1"/>
        <end position="39"/>
    </location>
</feature>
<evidence type="ECO:0000313" key="7">
    <source>
        <dbReference type="EMBL" id="RFC62889.1"/>
    </source>
</evidence>
<comment type="cofactor">
    <cofactor evidence="1">
        <name>FMN</name>
        <dbReference type="ChEBI" id="CHEBI:58210"/>
    </cofactor>
</comment>
<accession>A0A371X0Y6</accession>
<evidence type="ECO:0000256" key="5">
    <source>
        <dbReference type="SAM" id="MobiDB-lite"/>
    </source>
</evidence>
<feature type="compositionally biased region" description="Basic and acidic residues" evidence="5">
    <location>
        <begin position="178"/>
        <end position="189"/>
    </location>
</feature>
<evidence type="ECO:0000259" key="6">
    <source>
        <dbReference type="Pfam" id="PF12766"/>
    </source>
</evidence>
<feature type="region of interest" description="Disordered" evidence="5">
    <location>
        <begin position="174"/>
        <end position="204"/>
    </location>
</feature>
<gene>
    <name evidence="7" type="ORF">DYI37_13100</name>
</gene>
<organism evidence="7 8">
    <name type="scientific">Fulvimarina endophytica</name>
    <dbReference type="NCBI Taxonomy" id="2293836"/>
    <lineage>
        <taxon>Bacteria</taxon>
        <taxon>Pseudomonadati</taxon>
        <taxon>Pseudomonadota</taxon>
        <taxon>Alphaproteobacteria</taxon>
        <taxon>Hyphomicrobiales</taxon>
        <taxon>Aurantimonadaceae</taxon>
        <taxon>Fulvimarina</taxon>
    </lineage>
</organism>
<reference evidence="7 8" key="1">
    <citation type="submission" date="2018-08" db="EMBL/GenBank/DDBJ databases">
        <title>Fulvimarina sp. 85, whole genome shotgun sequence.</title>
        <authorList>
            <person name="Tuo L."/>
        </authorList>
    </citation>
    <scope>NUCLEOTIDE SEQUENCE [LARGE SCALE GENOMIC DNA]</scope>
    <source>
        <strain evidence="7 8">85</strain>
    </source>
</reference>
<dbReference type="AlphaFoldDB" id="A0A371X0Y6"/>
<sequence length="247" mass="26993">MVAAPSSPSLIVEASANSNHPDAITERDGRENEMTTAGRPDWYDDLDGTLANALREMASAVDEREHGFRTFSLATLAEDGSPRSRVVVLREVEEGAWRLRFNSDLRSAKIGELEREGRVALLFHDKDLKLQLRLRGRATVHAIGDAGQGGAPVAARAFTDANSMSRVCYRVRPGPGTRLDEPGGYDHADVASTEDGDPDADPGAPNFAAITVDCEEIEVLYLAREGHRRSRFRRGPDAQVEGEWLTP</sequence>
<evidence type="ECO:0000256" key="4">
    <source>
        <dbReference type="ARBA" id="ARBA00023002"/>
    </source>
</evidence>
<keyword evidence="2" id="KW-0285">Flavoprotein</keyword>
<dbReference type="InterPro" id="IPR000659">
    <property type="entry name" value="Pyridox_Oxase"/>
</dbReference>
<keyword evidence="4" id="KW-0560">Oxidoreductase</keyword>
<protein>
    <submittedName>
        <fullName evidence="7">Pyridoxamine 5'-phosphate oxidase</fullName>
    </submittedName>
</protein>
<proteinExistence type="predicted"/>
<dbReference type="EMBL" id="QURL01000005">
    <property type="protein sequence ID" value="RFC62889.1"/>
    <property type="molecule type" value="Genomic_DNA"/>
</dbReference>
<comment type="caution">
    <text evidence="7">The sequence shown here is derived from an EMBL/GenBank/DDBJ whole genome shotgun (WGS) entry which is preliminary data.</text>
</comment>
<dbReference type="InterPro" id="IPR024624">
    <property type="entry name" value="Pyridox_Oxase_Alr4036_FMN-bd"/>
</dbReference>
<dbReference type="PANTHER" id="PTHR10851">
    <property type="entry name" value="PYRIDOXINE-5-PHOSPHATE OXIDASE"/>
    <property type="match status" value="1"/>
</dbReference>
<dbReference type="GO" id="GO:0010181">
    <property type="term" value="F:FMN binding"/>
    <property type="evidence" value="ECO:0007669"/>
    <property type="project" value="InterPro"/>
</dbReference>
<dbReference type="Pfam" id="PF12766">
    <property type="entry name" value="Pyridox_oxase_2"/>
    <property type="match status" value="1"/>
</dbReference>
<evidence type="ECO:0000256" key="2">
    <source>
        <dbReference type="ARBA" id="ARBA00022630"/>
    </source>
</evidence>
<feature type="compositionally biased region" description="Basic and acidic residues" evidence="5">
    <location>
        <begin position="23"/>
        <end position="33"/>
    </location>
</feature>
<dbReference type="GO" id="GO:0004733">
    <property type="term" value="F:pyridoxamine phosphate oxidase activity"/>
    <property type="evidence" value="ECO:0007669"/>
    <property type="project" value="InterPro"/>
</dbReference>
<dbReference type="SUPFAM" id="SSF50475">
    <property type="entry name" value="FMN-binding split barrel"/>
    <property type="match status" value="1"/>
</dbReference>
<dbReference type="GO" id="GO:0008615">
    <property type="term" value="P:pyridoxine biosynthetic process"/>
    <property type="evidence" value="ECO:0007669"/>
    <property type="project" value="InterPro"/>
</dbReference>
<name>A0A371X0Y6_9HYPH</name>
<keyword evidence="3" id="KW-0288">FMN</keyword>
<dbReference type="Gene3D" id="2.30.110.10">
    <property type="entry name" value="Electron Transport, Fmn-binding Protein, Chain A"/>
    <property type="match status" value="1"/>
</dbReference>
<feature type="domain" description="Pyridoxamine 5'-phosphate oxidase Alr4036 family FMN-binding" evidence="6">
    <location>
        <begin position="58"/>
        <end position="141"/>
    </location>
</feature>
<keyword evidence="8" id="KW-1185">Reference proteome</keyword>
<dbReference type="Proteomes" id="UP000264310">
    <property type="component" value="Unassembled WGS sequence"/>
</dbReference>
<dbReference type="InterPro" id="IPR012349">
    <property type="entry name" value="Split_barrel_FMN-bd"/>
</dbReference>
<dbReference type="PANTHER" id="PTHR10851:SF3">
    <property type="entry name" value="PYRIDOXINE_PYRIDOXAMINE 5'-PHOSPHATE OXIDASE 2"/>
    <property type="match status" value="1"/>
</dbReference>
<evidence type="ECO:0000256" key="3">
    <source>
        <dbReference type="ARBA" id="ARBA00022643"/>
    </source>
</evidence>
<evidence type="ECO:0000256" key="1">
    <source>
        <dbReference type="ARBA" id="ARBA00001917"/>
    </source>
</evidence>
<evidence type="ECO:0000313" key="8">
    <source>
        <dbReference type="Proteomes" id="UP000264310"/>
    </source>
</evidence>